<dbReference type="EMBL" id="JACHIW010000001">
    <property type="protein sequence ID" value="MBB5156667.1"/>
    <property type="molecule type" value="Genomic_DNA"/>
</dbReference>
<dbReference type="AlphaFoldDB" id="A0A840Q9P8"/>
<dbReference type="Proteomes" id="UP000584374">
    <property type="component" value="Unassembled WGS sequence"/>
</dbReference>
<proteinExistence type="predicted"/>
<protein>
    <submittedName>
        <fullName evidence="2">Uncharacterized protein</fullName>
    </submittedName>
</protein>
<gene>
    <name evidence="2" type="ORF">BJ970_004201</name>
</gene>
<feature type="compositionally biased region" description="Basic and acidic residues" evidence="1">
    <location>
        <begin position="10"/>
        <end position="19"/>
    </location>
</feature>
<evidence type="ECO:0000256" key="1">
    <source>
        <dbReference type="SAM" id="MobiDB-lite"/>
    </source>
</evidence>
<organism evidence="2 3">
    <name type="scientific">Saccharopolyspora phatthalungensis</name>
    <dbReference type="NCBI Taxonomy" id="664693"/>
    <lineage>
        <taxon>Bacteria</taxon>
        <taxon>Bacillati</taxon>
        <taxon>Actinomycetota</taxon>
        <taxon>Actinomycetes</taxon>
        <taxon>Pseudonocardiales</taxon>
        <taxon>Pseudonocardiaceae</taxon>
        <taxon>Saccharopolyspora</taxon>
    </lineage>
</organism>
<feature type="region of interest" description="Disordered" evidence="1">
    <location>
        <begin position="1"/>
        <end position="44"/>
    </location>
</feature>
<accession>A0A840Q9P8</accession>
<sequence>MSKQLGAALAREERSREEPEVVTGVPRRQPTRKPHPALSRLPRL</sequence>
<reference evidence="2 3" key="1">
    <citation type="submission" date="2020-08" db="EMBL/GenBank/DDBJ databases">
        <title>Sequencing the genomes of 1000 actinobacteria strains.</title>
        <authorList>
            <person name="Klenk H.-P."/>
        </authorList>
    </citation>
    <scope>NUCLEOTIDE SEQUENCE [LARGE SCALE GENOMIC DNA]</scope>
    <source>
        <strain evidence="2 3">DSM 45584</strain>
    </source>
</reference>
<keyword evidence="3" id="KW-1185">Reference proteome</keyword>
<evidence type="ECO:0000313" key="2">
    <source>
        <dbReference type="EMBL" id="MBB5156667.1"/>
    </source>
</evidence>
<comment type="caution">
    <text evidence="2">The sequence shown here is derived from an EMBL/GenBank/DDBJ whole genome shotgun (WGS) entry which is preliminary data.</text>
</comment>
<evidence type="ECO:0000313" key="3">
    <source>
        <dbReference type="Proteomes" id="UP000584374"/>
    </source>
</evidence>
<dbReference type="RefSeq" id="WP_312864474.1">
    <property type="nucleotide sequence ID" value="NZ_JACHIW010000001.1"/>
</dbReference>
<name>A0A840Q9P8_9PSEU</name>